<dbReference type="SUPFAM" id="SSF55874">
    <property type="entry name" value="ATPase domain of HSP90 chaperone/DNA topoisomerase II/histidine kinase"/>
    <property type="match status" value="1"/>
</dbReference>
<dbReference type="PROSITE" id="PS50109">
    <property type="entry name" value="HIS_KIN"/>
    <property type="match status" value="1"/>
</dbReference>
<evidence type="ECO:0000256" key="10">
    <source>
        <dbReference type="ARBA" id="ARBA00023012"/>
    </source>
</evidence>
<keyword evidence="5" id="KW-0597">Phosphoprotein</keyword>
<evidence type="ECO:0000313" key="14">
    <source>
        <dbReference type="EMBL" id="MDN4471680.1"/>
    </source>
</evidence>
<keyword evidence="14" id="KW-0547">Nucleotide-binding</keyword>
<keyword evidence="9 12" id="KW-1133">Transmembrane helix</keyword>
<dbReference type="EMBL" id="JAUHPV010000001">
    <property type="protein sequence ID" value="MDN4471680.1"/>
    <property type="molecule type" value="Genomic_DNA"/>
</dbReference>
<evidence type="ECO:0000256" key="6">
    <source>
        <dbReference type="ARBA" id="ARBA00022679"/>
    </source>
</evidence>
<keyword evidence="6" id="KW-0808">Transferase</keyword>
<sequence length="678" mass="71558">MAFLTFDPRHEGRARLAAYLIGLAVTYLLGVGAVELAARGDDTSPWWPAAGAAVLTMLAVPRRLMPVAAIGPVIVTAASNYVAGRPLDLSLAFGVANALEALIVALILTRGDRPLRLVSVRDVTTLLVAAFAGALGIAAGAAAAVTFLGQDAPVATFGAVFASHVSAVLSIVPLGLAWNDRTRARGRHARWLQPLVLALVIGLVFFPGTQLPLSFLPMPVLLWGAYVFPMRGVAVQLVLTATAVTTLTMFDGGPFAGAGWTPIQTSWVVQSFLVIYAGTVLYFAAARRHMVGVTEDLQVREQLLRGGFVDSQIGMLILEEDRAGEPRVRSANRHALDLLGAELTPPLEGDDPLPLTADTRGVRTLRAAIARAKDDDHGESVTEVELDGDVRVEILVTRAVHDGGRALLTVQVLDVSERVHAAQALAHALSDERTAATQLREVARQKDEFVSAVSHELRTPITSIIGFAELLEDESSLDEDAKAHLTVITRNAARLGTLVEDLLALGAGTREEPQPCDVSEAVRGVLEDLGPNASARLVTLREHVPYGIQVMIAPSDLVRVLVNLIGNAVKFTPAGGEVAVAARFDDAAVTIEIADNGPGIPPEDLERVFERFYRGRGAAEGSVPGVGLGLALVRQLVNKAGGTVALGSDGHSGTIARVTLPRVAQQAQWPGGIPTLAP</sequence>
<gene>
    <name evidence="14" type="ORF">QQX04_01585</name>
</gene>
<feature type="transmembrane region" description="Helical" evidence="12">
    <location>
        <begin position="233"/>
        <end position="255"/>
    </location>
</feature>
<dbReference type="PANTHER" id="PTHR43711:SF1">
    <property type="entry name" value="HISTIDINE KINASE 1"/>
    <property type="match status" value="1"/>
</dbReference>
<keyword evidence="8" id="KW-0418">Kinase</keyword>
<dbReference type="InterPro" id="IPR003661">
    <property type="entry name" value="HisK_dim/P_dom"/>
</dbReference>
<dbReference type="InterPro" id="IPR036890">
    <property type="entry name" value="HATPase_C_sf"/>
</dbReference>
<proteinExistence type="predicted"/>
<dbReference type="RefSeq" id="WP_301125533.1">
    <property type="nucleotide sequence ID" value="NZ_JAUHPV010000001.1"/>
</dbReference>
<evidence type="ECO:0000256" key="1">
    <source>
        <dbReference type="ARBA" id="ARBA00000085"/>
    </source>
</evidence>
<evidence type="ECO:0000256" key="12">
    <source>
        <dbReference type="SAM" id="Phobius"/>
    </source>
</evidence>
<dbReference type="EC" id="2.7.13.3" evidence="3"/>
<feature type="transmembrane region" description="Helical" evidence="12">
    <location>
        <begin position="89"/>
        <end position="111"/>
    </location>
</feature>
<evidence type="ECO:0000256" key="9">
    <source>
        <dbReference type="ARBA" id="ARBA00022989"/>
    </source>
</evidence>
<comment type="catalytic activity">
    <reaction evidence="1">
        <text>ATP + protein L-histidine = ADP + protein N-phospho-L-histidine.</text>
        <dbReference type="EC" id="2.7.13.3"/>
    </reaction>
</comment>
<accession>A0ABT8FXS0</accession>
<dbReference type="InterPro" id="IPR036097">
    <property type="entry name" value="HisK_dim/P_sf"/>
</dbReference>
<dbReference type="CDD" id="cd00075">
    <property type="entry name" value="HATPase"/>
    <property type="match status" value="1"/>
</dbReference>
<dbReference type="SMART" id="SM00387">
    <property type="entry name" value="HATPase_c"/>
    <property type="match status" value="1"/>
</dbReference>
<dbReference type="Pfam" id="PF02518">
    <property type="entry name" value="HATPase_c"/>
    <property type="match status" value="1"/>
</dbReference>
<evidence type="ECO:0000256" key="2">
    <source>
        <dbReference type="ARBA" id="ARBA00004651"/>
    </source>
</evidence>
<evidence type="ECO:0000256" key="5">
    <source>
        <dbReference type="ARBA" id="ARBA00022553"/>
    </source>
</evidence>
<comment type="subcellular location">
    <subcellularLocation>
        <location evidence="2">Cell membrane</location>
        <topology evidence="2">Multi-pass membrane protein</topology>
    </subcellularLocation>
</comment>
<dbReference type="Pfam" id="PF05231">
    <property type="entry name" value="MASE1"/>
    <property type="match status" value="1"/>
</dbReference>
<dbReference type="SMART" id="SM00388">
    <property type="entry name" value="HisKA"/>
    <property type="match status" value="1"/>
</dbReference>
<dbReference type="PRINTS" id="PR00344">
    <property type="entry name" value="BCTRLSENSOR"/>
</dbReference>
<dbReference type="Pfam" id="PF00512">
    <property type="entry name" value="HisKA"/>
    <property type="match status" value="1"/>
</dbReference>
<keyword evidence="10" id="KW-0902">Two-component regulatory system</keyword>
<reference evidence="14" key="1">
    <citation type="submission" date="2023-06" db="EMBL/GenBank/DDBJ databases">
        <title>SYSU T00b26.</title>
        <authorList>
            <person name="Gao L."/>
            <person name="Fang B.-Z."/>
            <person name="Li W.-J."/>
        </authorList>
    </citation>
    <scope>NUCLEOTIDE SEQUENCE</scope>
    <source>
        <strain evidence="14">SYSU T00b26</strain>
    </source>
</reference>
<evidence type="ECO:0000313" key="15">
    <source>
        <dbReference type="Proteomes" id="UP001172738"/>
    </source>
</evidence>
<dbReference type="InterPro" id="IPR003594">
    <property type="entry name" value="HATPase_dom"/>
</dbReference>
<organism evidence="14 15">
    <name type="scientific">Demequina zhanjiangensis</name>
    <dbReference type="NCBI Taxonomy" id="3051659"/>
    <lineage>
        <taxon>Bacteria</taxon>
        <taxon>Bacillati</taxon>
        <taxon>Actinomycetota</taxon>
        <taxon>Actinomycetes</taxon>
        <taxon>Micrococcales</taxon>
        <taxon>Demequinaceae</taxon>
        <taxon>Demequina</taxon>
    </lineage>
</organism>
<dbReference type="Gene3D" id="3.30.565.10">
    <property type="entry name" value="Histidine kinase-like ATPase, C-terminal domain"/>
    <property type="match status" value="1"/>
</dbReference>
<dbReference type="InterPro" id="IPR007895">
    <property type="entry name" value="MASE1"/>
</dbReference>
<evidence type="ECO:0000256" key="4">
    <source>
        <dbReference type="ARBA" id="ARBA00022475"/>
    </source>
</evidence>
<comment type="caution">
    <text evidence="14">The sequence shown here is derived from an EMBL/GenBank/DDBJ whole genome shotgun (WGS) entry which is preliminary data.</text>
</comment>
<feature type="transmembrane region" description="Helical" evidence="12">
    <location>
        <begin position="267"/>
        <end position="285"/>
    </location>
</feature>
<dbReference type="InterPro" id="IPR004358">
    <property type="entry name" value="Sig_transdc_His_kin-like_C"/>
</dbReference>
<keyword evidence="14" id="KW-0067">ATP-binding</keyword>
<keyword evidence="4" id="KW-1003">Cell membrane</keyword>
<dbReference type="Proteomes" id="UP001172738">
    <property type="component" value="Unassembled WGS sequence"/>
</dbReference>
<protein>
    <recommendedName>
        <fullName evidence="3">histidine kinase</fullName>
        <ecNumber evidence="3">2.7.13.3</ecNumber>
    </recommendedName>
</protein>
<keyword evidence="15" id="KW-1185">Reference proteome</keyword>
<dbReference type="SUPFAM" id="SSF47384">
    <property type="entry name" value="Homodimeric domain of signal transducing histidine kinase"/>
    <property type="match status" value="1"/>
</dbReference>
<feature type="transmembrane region" description="Helical" evidence="12">
    <location>
        <begin position="191"/>
        <end position="213"/>
    </location>
</feature>
<feature type="domain" description="Histidine kinase" evidence="13">
    <location>
        <begin position="452"/>
        <end position="664"/>
    </location>
</feature>
<dbReference type="CDD" id="cd00082">
    <property type="entry name" value="HisKA"/>
    <property type="match status" value="1"/>
</dbReference>
<evidence type="ECO:0000256" key="8">
    <source>
        <dbReference type="ARBA" id="ARBA00022777"/>
    </source>
</evidence>
<feature type="transmembrane region" description="Helical" evidence="12">
    <location>
        <begin position="154"/>
        <end position="179"/>
    </location>
</feature>
<dbReference type="InterPro" id="IPR050736">
    <property type="entry name" value="Sensor_HK_Regulatory"/>
</dbReference>
<dbReference type="InterPro" id="IPR005467">
    <property type="entry name" value="His_kinase_dom"/>
</dbReference>
<evidence type="ECO:0000256" key="3">
    <source>
        <dbReference type="ARBA" id="ARBA00012438"/>
    </source>
</evidence>
<evidence type="ECO:0000256" key="7">
    <source>
        <dbReference type="ARBA" id="ARBA00022692"/>
    </source>
</evidence>
<name>A0ABT8FXS0_9MICO</name>
<dbReference type="PANTHER" id="PTHR43711">
    <property type="entry name" value="TWO-COMPONENT HISTIDINE KINASE"/>
    <property type="match status" value="1"/>
</dbReference>
<dbReference type="GO" id="GO:0005524">
    <property type="term" value="F:ATP binding"/>
    <property type="evidence" value="ECO:0007669"/>
    <property type="project" value="UniProtKB-KW"/>
</dbReference>
<keyword evidence="7 12" id="KW-0812">Transmembrane</keyword>
<dbReference type="Gene3D" id="1.10.287.130">
    <property type="match status" value="1"/>
</dbReference>
<keyword evidence="11 12" id="KW-0472">Membrane</keyword>
<feature type="transmembrane region" description="Helical" evidence="12">
    <location>
        <begin position="123"/>
        <end position="148"/>
    </location>
</feature>
<evidence type="ECO:0000256" key="11">
    <source>
        <dbReference type="ARBA" id="ARBA00023136"/>
    </source>
</evidence>
<evidence type="ECO:0000259" key="13">
    <source>
        <dbReference type="PROSITE" id="PS50109"/>
    </source>
</evidence>
<feature type="transmembrane region" description="Helical" evidence="12">
    <location>
        <begin position="16"/>
        <end position="38"/>
    </location>
</feature>